<evidence type="ECO:0000256" key="5">
    <source>
        <dbReference type="SAM" id="MobiDB-lite"/>
    </source>
</evidence>
<keyword evidence="7" id="KW-1185">Reference proteome</keyword>
<name>A0A4Q4T808_9PEZI</name>
<dbReference type="PANTHER" id="PTHR24305">
    <property type="entry name" value="CYTOCHROME P450"/>
    <property type="match status" value="1"/>
</dbReference>
<dbReference type="GO" id="GO:0004497">
    <property type="term" value="F:monooxygenase activity"/>
    <property type="evidence" value="ECO:0007669"/>
    <property type="project" value="InterPro"/>
</dbReference>
<dbReference type="Proteomes" id="UP000293360">
    <property type="component" value="Unassembled WGS sequence"/>
</dbReference>
<feature type="binding site" description="axial binding residue" evidence="4">
    <location>
        <position position="236"/>
    </location>
    <ligand>
        <name>heme</name>
        <dbReference type="ChEBI" id="CHEBI:30413"/>
    </ligand>
    <ligandPart>
        <name>Fe</name>
        <dbReference type="ChEBI" id="CHEBI:18248"/>
    </ligandPart>
</feature>
<protein>
    <recommendedName>
        <fullName evidence="8">Cytochrome P450</fullName>
    </recommendedName>
</protein>
<keyword evidence="3 4" id="KW-0408">Iron</keyword>
<dbReference type="InterPro" id="IPR036396">
    <property type="entry name" value="Cyt_P450_sf"/>
</dbReference>
<dbReference type="InterPro" id="IPR002401">
    <property type="entry name" value="Cyt_P450_E_grp-I"/>
</dbReference>
<dbReference type="GO" id="GO:0020037">
    <property type="term" value="F:heme binding"/>
    <property type="evidence" value="ECO:0007669"/>
    <property type="project" value="InterPro"/>
</dbReference>
<keyword evidence="1 4" id="KW-0349">Heme</keyword>
<dbReference type="InterPro" id="IPR001128">
    <property type="entry name" value="Cyt_P450"/>
</dbReference>
<dbReference type="SUPFAM" id="SSF48264">
    <property type="entry name" value="Cytochrome P450"/>
    <property type="match status" value="1"/>
</dbReference>
<evidence type="ECO:0000256" key="2">
    <source>
        <dbReference type="ARBA" id="ARBA00022723"/>
    </source>
</evidence>
<dbReference type="EMBL" id="QJNU01000376">
    <property type="protein sequence ID" value="RYP00856.1"/>
    <property type="molecule type" value="Genomic_DNA"/>
</dbReference>
<dbReference type="STRING" id="155417.A0A4Q4T808"/>
<accession>A0A4Q4T808</accession>
<dbReference type="OrthoDB" id="10029320at2759"/>
<gene>
    <name evidence="6" type="ORF">DL764_006379</name>
</gene>
<sequence>MKRRRLGKRIDLLIKGIISRKHTEQQIHAGGDGKSRSILSLSLQDTKTLTPELIDVTCDQLKTSLLAGHDTTSTMLAYCFYELSHTPRVLDAVRDELNRLLGTEEDPEVVRSRLVSPDGPNLINRMSYISAVIKETLRLHPPAATARYSKPGACFTVRAPAGEDHCLDGVIIYNCETLIHRDRAVYGDTANDFVPERWLSDGSDSSRNAPMDKPDINSRTIPVSAWRPFERGPRSCIGQEFANIEARVIIAVVARRYDFTKVGLGELATDKEGRPVLQENGQYKTKSHLYNTRQVTSKPVDGMKPSACSEQGGMDTGWETARSNSASRGLLSGALPRNQQTYRE</sequence>
<reference evidence="6 7" key="1">
    <citation type="submission" date="2018-06" db="EMBL/GenBank/DDBJ databases">
        <title>Complete Genomes of Monosporascus.</title>
        <authorList>
            <person name="Robinson A.J."/>
            <person name="Natvig D.O."/>
        </authorList>
    </citation>
    <scope>NUCLEOTIDE SEQUENCE [LARGE SCALE GENOMIC DNA]</scope>
    <source>
        <strain evidence="6 7">CBS 110550</strain>
    </source>
</reference>
<dbReference type="PRINTS" id="PR00385">
    <property type="entry name" value="P450"/>
</dbReference>
<dbReference type="Gene3D" id="1.10.630.10">
    <property type="entry name" value="Cytochrome P450"/>
    <property type="match status" value="1"/>
</dbReference>
<dbReference type="InterPro" id="IPR050121">
    <property type="entry name" value="Cytochrome_P450_monoxygenase"/>
</dbReference>
<dbReference type="PRINTS" id="PR00463">
    <property type="entry name" value="EP450I"/>
</dbReference>
<dbReference type="GO" id="GO:0005506">
    <property type="term" value="F:iron ion binding"/>
    <property type="evidence" value="ECO:0007669"/>
    <property type="project" value="InterPro"/>
</dbReference>
<comment type="caution">
    <text evidence="6">The sequence shown here is derived from an EMBL/GenBank/DDBJ whole genome shotgun (WGS) entry which is preliminary data.</text>
</comment>
<dbReference type="AlphaFoldDB" id="A0A4Q4T808"/>
<feature type="region of interest" description="Disordered" evidence="5">
    <location>
        <begin position="297"/>
        <end position="344"/>
    </location>
</feature>
<evidence type="ECO:0000256" key="4">
    <source>
        <dbReference type="PIRSR" id="PIRSR602401-1"/>
    </source>
</evidence>
<evidence type="ECO:0000256" key="3">
    <source>
        <dbReference type="ARBA" id="ARBA00023004"/>
    </source>
</evidence>
<evidence type="ECO:0000313" key="7">
    <source>
        <dbReference type="Proteomes" id="UP000293360"/>
    </source>
</evidence>
<organism evidence="6 7">
    <name type="scientific">Monosporascus ibericus</name>
    <dbReference type="NCBI Taxonomy" id="155417"/>
    <lineage>
        <taxon>Eukaryota</taxon>
        <taxon>Fungi</taxon>
        <taxon>Dikarya</taxon>
        <taxon>Ascomycota</taxon>
        <taxon>Pezizomycotina</taxon>
        <taxon>Sordariomycetes</taxon>
        <taxon>Xylariomycetidae</taxon>
        <taxon>Xylariales</taxon>
        <taxon>Xylariales incertae sedis</taxon>
        <taxon>Monosporascus</taxon>
    </lineage>
</organism>
<keyword evidence="2 4" id="KW-0479">Metal-binding</keyword>
<dbReference type="Pfam" id="PF00067">
    <property type="entry name" value="p450"/>
    <property type="match status" value="1"/>
</dbReference>
<dbReference type="PANTHER" id="PTHR24305:SF222">
    <property type="entry name" value="CYTOCHROME P450 MONOOXYGENASE STCS"/>
    <property type="match status" value="1"/>
</dbReference>
<evidence type="ECO:0008006" key="8">
    <source>
        <dbReference type="Google" id="ProtNLM"/>
    </source>
</evidence>
<dbReference type="GO" id="GO:0016705">
    <property type="term" value="F:oxidoreductase activity, acting on paired donors, with incorporation or reduction of molecular oxygen"/>
    <property type="evidence" value="ECO:0007669"/>
    <property type="project" value="InterPro"/>
</dbReference>
<evidence type="ECO:0000313" key="6">
    <source>
        <dbReference type="EMBL" id="RYP00856.1"/>
    </source>
</evidence>
<evidence type="ECO:0000256" key="1">
    <source>
        <dbReference type="ARBA" id="ARBA00022617"/>
    </source>
</evidence>
<proteinExistence type="predicted"/>
<comment type="cofactor">
    <cofactor evidence="4">
        <name>heme</name>
        <dbReference type="ChEBI" id="CHEBI:30413"/>
    </cofactor>
</comment>